<proteinExistence type="predicted"/>
<dbReference type="AlphaFoldDB" id="A0A545V7E3"/>
<keyword evidence="3" id="KW-1185">Reference proteome</keyword>
<name>A0A545V7E3_9HYPO</name>
<keyword evidence="1" id="KW-0732">Signal</keyword>
<reference evidence="2 3" key="1">
    <citation type="journal article" date="2019" name="Appl. Microbiol. Biotechnol.">
        <title>Genome sequence of Isaria javanica and comparative genome analysis insights into family S53 peptidase evolution in fungal entomopathogens.</title>
        <authorList>
            <person name="Lin R."/>
            <person name="Zhang X."/>
            <person name="Xin B."/>
            <person name="Zou M."/>
            <person name="Gao Y."/>
            <person name="Qin F."/>
            <person name="Hu Q."/>
            <person name="Xie B."/>
            <person name="Cheng X."/>
        </authorList>
    </citation>
    <scope>NUCLEOTIDE SEQUENCE [LARGE SCALE GENOMIC DNA]</scope>
    <source>
        <strain evidence="2 3">IJ1G</strain>
    </source>
</reference>
<dbReference type="EMBL" id="SPUK01000004">
    <property type="protein sequence ID" value="TQV97633.1"/>
    <property type="molecule type" value="Genomic_DNA"/>
</dbReference>
<evidence type="ECO:0000313" key="2">
    <source>
        <dbReference type="EMBL" id="TQV97633.1"/>
    </source>
</evidence>
<comment type="caution">
    <text evidence="2">The sequence shown here is derived from an EMBL/GenBank/DDBJ whole genome shotgun (WGS) entry which is preliminary data.</text>
</comment>
<feature type="chain" id="PRO_5021812100" evidence="1">
    <location>
        <begin position="21"/>
        <end position="62"/>
    </location>
</feature>
<protein>
    <submittedName>
        <fullName evidence="2">Uncharacterized protein</fullName>
    </submittedName>
</protein>
<evidence type="ECO:0000256" key="1">
    <source>
        <dbReference type="SAM" id="SignalP"/>
    </source>
</evidence>
<dbReference type="Proteomes" id="UP000315783">
    <property type="component" value="Unassembled WGS sequence"/>
</dbReference>
<accession>A0A545V7E3</accession>
<organism evidence="2 3">
    <name type="scientific">Cordyceps javanica</name>
    <dbReference type="NCBI Taxonomy" id="43265"/>
    <lineage>
        <taxon>Eukaryota</taxon>
        <taxon>Fungi</taxon>
        <taxon>Dikarya</taxon>
        <taxon>Ascomycota</taxon>
        <taxon>Pezizomycotina</taxon>
        <taxon>Sordariomycetes</taxon>
        <taxon>Hypocreomycetidae</taxon>
        <taxon>Hypocreales</taxon>
        <taxon>Cordycipitaceae</taxon>
        <taxon>Cordyceps</taxon>
    </lineage>
</organism>
<feature type="signal peptide" evidence="1">
    <location>
        <begin position="1"/>
        <end position="20"/>
    </location>
</feature>
<sequence>MLASCIVILHLASVRECGRAAFLASWTDHRFFCAGEAHRGTPEPEAGCSQGDELLEISYRQT</sequence>
<gene>
    <name evidence="2" type="ORF">IF1G_03376</name>
</gene>
<evidence type="ECO:0000313" key="3">
    <source>
        <dbReference type="Proteomes" id="UP000315783"/>
    </source>
</evidence>